<name>A0ABS2V340_9ACTN</name>
<organism evidence="3 4">
    <name type="scientific">Streptomyces zhihengii</name>
    <dbReference type="NCBI Taxonomy" id="1818004"/>
    <lineage>
        <taxon>Bacteria</taxon>
        <taxon>Bacillati</taxon>
        <taxon>Actinomycetota</taxon>
        <taxon>Actinomycetes</taxon>
        <taxon>Kitasatosporales</taxon>
        <taxon>Streptomycetaceae</taxon>
        <taxon>Streptomyces</taxon>
    </lineage>
</organism>
<comment type="caution">
    <text evidence="3">The sequence shown here is derived from an EMBL/GenBank/DDBJ whole genome shotgun (WGS) entry which is preliminary data.</text>
</comment>
<evidence type="ECO:0000313" key="3">
    <source>
        <dbReference type="EMBL" id="MBM9623882.1"/>
    </source>
</evidence>
<keyword evidence="4" id="KW-1185">Reference proteome</keyword>
<proteinExistence type="predicted"/>
<dbReference type="Pfam" id="PF12277">
    <property type="entry name" value="DUF3618"/>
    <property type="match status" value="1"/>
</dbReference>
<dbReference type="InterPro" id="IPR022062">
    <property type="entry name" value="DUF3618"/>
</dbReference>
<gene>
    <name evidence="3" type="ORF">JE024_35440</name>
</gene>
<keyword evidence="2" id="KW-1133">Transmembrane helix</keyword>
<evidence type="ECO:0000256" key="1">
    <source>
        <dbReference type="SAM" id="MobiDB-lite"/>
    </source>
</evidence>
<feature type="transmembrane region" description="Helical" evidence="2">
    <location>
        <begin position="103"/>
        <end position="119"/>
    </location>
</feature>
<keyword evidence="2" id="KW-0472">Membrane</keyword>
<feature type="compositionally biased region" description="Basic and acidic residues" evidence="1">
    <location>
        <begin position="44"/>
        <end position="68"/>
    </location>
</feature>
<reference evidence="3 4" key="1">
    <citation type="journal article" date="2016" name="Arch. Microbiol.">
        <title>Streptomyces zhihengii sp. nov., isolated from rhizospheric soil of Psammosilene tunicoides.</title>
        <authorList>
            <person name="Huang M.J."/>
            <person name="Fei J.J."/>
            <person name="Salam N."/>
            <person name="Kim C.J."/>
            <person name="Hozzein W.N."/>
            <person name="Xiao M."/>
            <person name="Huang H.Q."/>
            <person name="Li W.J."/>
        </authorList>
    </citation>
    <scope>NUCLEOTIDE SEQUENCE [LARGE SCALE GENOMIC DNA]</scope>
    <source>
        <strain evidence="3 4">YIM T102</strain>
    </source>
</reference>
<feature type="compositionally biased region" description="Polar residues" evidence="1">
    <location>
        <begin position="1"/>
        <end position="14"/>
    </location>
</feature>
<dbReference type="RefSeq" id="WP_205377949.1">
    <property type="nucleotide sequence ID" value="NZ_JAFEJA010000002.1"/>
</dbReference>
<evidence type="ECO:0000256" key="2">
    <source>
        <dbReference type="SAM" id="Phobius"/>
    </source>
</evidence>
<protein>
    <submittedName>
        <fullName evidence="3">DUF3618 domain-containing protein</fullName>
    </submittedName>
</protein>
<dbReference type="Proteomes" id="UP000664109">
    <property type="component" value="Unassembled WGS sequence"/>
</dbReference>
<feature type="compositionally biased region" description="Basic and acidic residues" evidence="1">
    <location>
        <begin position="20"/>
        <end position="33"/>
    </location>
</feature>
<keyword evidence="2" id="KW-0812">Transmembrane</keyword>
<evidence type="ECO:0000313" key="4">
    <source>
        <dbReference type="Proteomes" id="UP000664109"/>
    </source>
</evidence>
<feature type="region of interest" description="Disordered" evidence="1">
    <location>
        <begin position="1"/>
        <end position="68"/>
    </location>
</feature>
<sequence length="124" mass="13110">MTHDSNSNGTSRSSEAPGPDELREQVQGTREELGITLEALAGKADVKTQAQEKADAAKARARDVAHDAQDRAAGLLHAAHDRTPEPVRQHAAQAGAAARQHQGLLIAGAAALALAVLLSRRWRK</sequence>
<accession>A0ABS2V340</accession>
<dbReference type="EMBL" id="JAFEJA010000002">
    <property type="protein sequence ID" value="MBM9623882.1"/>
    <property type="molecule type" value="Genomic_DNA"/>
</dbReference>